<dbReference type="NCBIfam" id="TIGR01926">
    <property type="entry name" value="peroxid_rel"/>
    <property type="match status" value="1"/>
</dbReference>
<dbReference type="InterPro" id="IPR003779">
    <property type="entry name" value="CMD-like"/>
</dbReference>
<protein>
    <submittedName>
        <fullName evidence="2">Peroxidase-related enzyme</fullName>
    </submittedName>
</protein>
<feature type="domain" description="Carboxymuconolactone decarboxylase-like" evidence="1">
    <location>
        <begin position="45"/>
        <end position="104"/>
    </location>
</feature>
<accession>A0A8F9TUA8</accession>
<reference evidence="2" key="1">
    <citation type="submission" date="2021-08" db="EMBL/GenBank/DDBJ databases">
        <title>Genome of a novel bacterium of the phylum Verrucomicrobia, Oleiharenicola sp. KSB-15.</title>
        <authorList>
            <person name="Chung J.-H."/>
            <person name="Ahn J.-H."/>
            <person name="Yoon Y."/>
            <person name="Kim D.-Y."/>
            <person name="An S.-H."/>
            <person name="Park I."/>
            <person name="Yeon J."/>
        </authorList>
    </citation>
    <scope>NUCLEOTIDE SEQUENCE</scope>
    <source>
        <strain evidence="2">KSB-15</strain>
    </source>
</reference>
<dbReference type="AlphaFoldDB" id="A0A8F9TUA8"/>
<organism evidence="2 3">
    <name type="scientific">Horticoccus luteus</name>
    <dbReference type="NCBI Taxonomy" id="2862869"/>
    <lineage>
        <taxon>Bacteria</taxon>
        <taxon>Pseudomonadati</taxon>
        <taxon>Verrucomicrobiota</taxon>
        <taxon>Opitutia</taxon>
        <taxon>Opitutales</taxon>
        <taxon>Opitutaceae</taxon>
        <taxon>Horticoccus</taxon>
    </lineage>
</organism>
<dbReference type="SUPFAM" id="SSF69118">
    <property type="entry name" value="AhpD-like"/>
    <property type="match status" value="1"/>
</dbReference>
<dbReference type="RefSeq" id="WP_220161018.1">
    <property type="nucleotide sequence ID" value="NZ_CP080507.1"/>
</dbReference>
<keyword evidence="2" id="KW-0560">Oxidoreductase</keyword>
<keyword evidence="3" id="KW-1185">Reference proteome</keyword>
<keyword evidence="2" id="KW-0575">Peroxidase</keyword>
<dbReference type="GO" id="GO:0051920">
    <property type="term" value="F:peroxiredoxin activity"/>
    <property type="evidence" value="ECO:0007669"/>
    <property type="project" value="InterPro"/>
</dbReference>
<evidence type="ECO:0000259" key="1">
    <source>
        <dbReference type="Pfam" id="PF02627"/>
    </source>
</evidence>
<dbReference type="KEGG" id="ole:K0B96_11370"/>
<dbReference type="PANTHER" id="PTHR35446:SF2">
    <property type="entry name" value="CARBOXYMUCONOLACTONE DECARBOXYLASE-LIKE DOMAIN-CONTAINING PROTEIN"/>
    <property type="match status" value="1"/>
</dbReference>
<dbReference type="InterPro" id="IPR010195">
    <property type="entry name" value="Uncharacterised_peroxidase-rel"/>
</dbReference>
<evidence type="ECO:0000313" key="2">
    <source>
        <dbReference type="EMBL" id="QYM77914.1"/>
    </source>
</evidence>
<dbReference type="Proteomes" id="UP000825051">
    <property type="component" value="Chromosome"/>
</dbReference>
<dbReference type="Pfam" id="PF02627">
    <property type="entry name" value="CMD"/>
    <property type="match status" value="1"/>
</dbReference>
<dbReference type="PANTHER" id="PTHR35446">
    <property type="entry name" value="SI:CH211-175M2.5"/>
    <property type="match status" value="1"/>
</dbReference>
<evidence type="ECO:0000313" key="3">
    <source>
        <dbReference type="Proteomes" id="UP000825051"/>
    </source>
</evidence>
<gene>
    <name evidence="2" type="ORF">K0B96_11370</name>
</gene>
<dbReference type="EMBL" id="CP080507">
    <property type="protein sequence ID" value="QYM77914.1"/>
    <property type="molecule type" value="Genomic_DNA"/>
</dbReference>
<proteinExistence type="predicted"/>
<dbReference type="InterPro" id="IPR029032">
    <property type="entry name" value="AhpD-like"/>
</dbReference>
<sequence>MPFLSAIDVTQCDPQVREIFEEFKAVKGAPFVPNFFRTLGHAPNAARGTWEVYRQLSQHGTVPSVLKEMILVAVSAERACKYCEAAHSAFCKMLGLDDESLAHLSNGLRTLKPKRTAEVIEFAVKAGLNPQGVTAEDYARLRAHGLSDAELMEIVAMAAFSVYANVVADATQMEIDPELRPALAP</sequence>
<dbReference type="Gene3D" id="1.20.1290.10">
    <property type="entry name" value="AhpD-like"/>
    <property type="match status" value="1"/>
</dbReference>
<name>A0A8F9TUA8_9BACT</name>